<evidence type="ECO:0000256" key="7">
    <source>
        <dbReference type="ARBA" id="ARBA00022723"/>
    </source>
</evidence>
<keyword evidence="14" id="KW-1185">Reference proteome</keyword>
<gene>
    <name evidence="13" type="ORF">M438DRAFT_360268</name>
</gene>
<comment type="subcellular location">
    <subcellularLocation>
        <location evidence="2">Secreted</location>
    </subcellularLocation>
</comment>
<dbReference type="InterPro" id="IPR032466">
    <property type="entry name" value="Metal_Hydrolase"/>
</dbReference>
<dbReference type="GO" id="GO:0046872">
    <property type="term" value="F:metal ion binding"/>
    <property type="evidence" value="ECO:0007669"/>
    <property type="project" value="UniProtKB-KW"/>
</dbReference>
<evidence type="ECO:0000313" key="13">
    <source>
        <dbReference type="EMBL" id="KEQ78733.1"/>
    </source>
</evidence>
<dbReference type="SUPFAM" id="SSF51556">
    <property type="entry name" value="Metallo-dependent hydrolases"/>
    <property type="match status" value="1"/>
</dbReference>
<dbReference type="Gene3D" id="3.20.20.140">
    <property type="entry name" value="Metal-dependent hydrolases"/>
    <property type="match status" value="1"/>
</dbReference>
<dbReference type="PANTHER" id="PTHR11409">
    <property type="entry name" value="ADENOSINE DEAMINASE"/>
    <property type="match status" value="1"/>
</dbReference>
<evidence type="ECO:0000256" key="9">
    <source>
        <dbReference type="ARBA" id="ARBA00022801"/>
    </source>
</evidence>
<name>A0A074X002_AURPU</name>
<dbReference type="FunFam" id="3.20.20.140:FF:000017">
    <property type="entry name" value="Adenosine deaminase 2"/>
    <property type="match status" value="1"/>
</dbReference>
<feature type="domain" description="Adenosine deaminase" evidence="12">
    <location>
        <begin position="220"/>
        <end position="519"/>
    </location>
</feature>
<evidence type="ECO:0000256" key="10">
    <source>
        <dbReference type="ARBA" id="ARBA00022833"/>
    </source>
</evidence>
<evidence type="ECO:0000259" key="12">
    <source>
        <dbReference type="Pfam" id="PF00962"/>
    </source>
</evidence>
<dbReference type="Proteomes" id="UP000030706">
    <property type="component" value="Unassembled WGS sequence"/>
</dbReference>
<organism evidence="13 14">
    <name type="scientific">Aureobasidium pullulans EXF-150</name>
    <dbReference type="NCBI Taxonomy" id="1043002"/>
    <lineage>
        <taxon>Eukaryota</taxon>
        <taxon>Fungi</taxon>
        <taxon>Dikarya</taxon>
        <taxon>Ascomycota</taxon>
        <taxon>Pezizomycotina</taxon>
        <taxon>Dothideomycetes</taxon>
        <taxon>Dothideomycetidae</taxon>
        <taxon>Dothideales</taxon>
        <taxon>Saccotheciaceae</taxon>
        <taxon>Aureobasidium</taxon>
    </lineage>
</organism>
<accession>A0A074X002</accession>
<comment type="cofactor">
    <cofactor evidence="1">
        <name>Zn(2+)</name>
        <dbReference type="ChEBI" id="CHEBI:29105"/>
    </cofactor>
</comment>
<evidence type="ECO:0000256" key="4">
    <source>
        <dbReference type="ARBA" id="ARBA00012784"/>
    </source>
</evidence>
<dbReference type="RefSeq" id="XP_029754920.1">
    <property type="nucleotide sequence ID" value="XM_029907421.1"/>
</dbReference>
<keyword evidence="6" id="KW-0964">Secreted</keyword>
<comment type="catalytic activity">
    <reaction evidence="11">
        <text>adenosine + H2O + H(+) = inosine + NH4(+)</text>
        <dbReference type="Rhea" id="RHEA:24408"/>
        <dbReference type="ChEBI" id="CHEBI:15377"/>
        <dbReference type="ChEBI" id="CHEBI:15378"/>
        <dbReference type="ChEBI" id="CHEBI:16335"/>
        <dbReference type="ChEBI" id="CHEBI:17596"/>
        <dbReference type="ChEBI" id="CHEBI:28938"/>
        <dbReference type="EC" id="3.5.4.4"/>
    </reaction>
</comment>
<dbReference type="EMBL" id="KL585015">
    <property type="protein sequence ID" value="KEQ78733.1"/>
    <property type="molecule type" value="Genomic_DNA"/>
</dbReference>
<evidence type="ECO:0000256" key="2">
    <source>
        <dbReference type="ARBA" id="ARBA00004613"/>
    </source>
</evidence>
<keyword evidence="9 13" id="KW-0378">Hydrolase</keyword>
<dbReference type="InterPro" id="IPR006330">
    <property type="entry name" value="Ado/ade_deaminase"/>
</dbReference>
<evidence type="ECO:0000256" key="1">
    <source>
        <dbReference type="ARBA" id="ARBA00001947"/>
    </source>
</evidence>
<keyword evidence="10" id="KW-0862">Zinc</keyword>
<dbReference type="GO" id="GO:0046103">
    <property type="term" value="P:inosine biosynthetic process"/>
    <property type="evidence" value="ECO:0007669"/>
    <property type="project" value="TreeGrafter"/>
</dbReference>
<reference evidence="13 14" key="1">
    <citation type="journal article" date="2014" name="BMC Genomics">
        <title>Genome sequencing of four Aureobasidium pullulans varieties: biotechnological potential, stress tolerance, and description of new species.</title>
        <authorList>
            <person name="Gostin Ar C."/>
            <person name="Ohm R.A."/>
            <person name="Kogej T."/>
            <person name="Sonjak S."/>
            <person name="Turk M."/>
            <person name="Zajc J."/>
            <person name="Zalar P."/>
            <person name="Grube M."/>
            <person name="Sun H."/>
            <person name="Han J."/>
            <person name="Sharma A."/>
            <person name="Chiniquy J."/>
            <person name="Ngan C.Y."/>
            <person name="Lipzen A."/>
            <person name="Barry K."/>
            <person name="Grigoriev I.V."/>
            <person name="Gunde-Cimerman N."/>
        </authorList>
    </citation>
    <scope>NUCLEOTIDE SEQUENCE [LARGE SCALE GENOMIC DNA]</scope>
    <source>
        <strain evidence="13 14">EXF-150</strain>
    </source>
</reference>
<dbReference type="InterPro" id="IPR001365">
    <property type="entry name" value="A_deaminase_dom"/>
</dbReference>
<dbReference type="OrthoDB" id="7202371at2759"/>
<dbReference type="STRING" id="1043002.A0A074X002"/>
<dbReference type="PANTHER" id="PTHR11409:SF37">
    <property type="entry name" value="ADENOSINE DEAMINASE DOMAIN-CONTAINING PROTEIN"/>
    <property type="match status" value="1"/>
</dbReference>
<dbReference type="InterPro" id="IPR006650">
    <property type="entry name" value="A/AMP_deam_AS"/>
</dbReference>
<dbReference type="PROSITE" id="PS00485">
    <property type="entry name" value="A_DEAMINASE"/>
    <property type="match status" value="1"/>
</dbReference>
<keyword evidence="7" id="KW-0479">Metal-binding</keyword>
<dbReference type="GO" id="GO:0006154">
    <property type="term" value="P:adenosine catabolic process"/>
    <property type="evidence" value="ECO:0007669"/>
    <property type="project" value="TreeGrafter"/>
</dbReference>
<dbReference type="GeneID" id="40749727"/>
<evidence type="ECO:0000256" key="6">
    <source>
        <dbReference type="ARBA" id="ARBA00022525"/>
    </source>
</evidence>
<dbReference type="Pfam" id="PF00962">
    <property type="entry name" value="A_deaminase"/>
    <property type="match status" value="1"/>
</dbReference>
<sequence>MTIKPPTAITYQLPSKDHLTSTEAFSKARDALVRAERDLSFVATAKPTDLEERASRIVEKIKTWEETNVHMVLNDGSGFEAAHKYLHGIDTIQKSAVLEIAKKAPKGALLHCHLEAMLRPHESLLIDARNQKNLYIETDAPLVSKGFFDHALPRFQLLAEDSEPTIGTNTFSKSYIPGSLMKYSLFLDQFPGGMQRAEDWIASKIVLHAKDAYHAEQTVDGIWSHFMRTFVVLRGLFNYETAYKNHFRRVIWSLARDGIMYVELRISMHYGNYARRDDGTADLNHKEMVQLLSDVLSEDLPKMKAKGLHFSGARFIFTAFRSCTKDEMLWCIDDCIALKQAFPDLICGFDMAGPENAGHPLSFFIPELLLFRQKCEDLSLHIPFIFHAGETLDHGGEVDSNLYDAILLGTKRIGHGYSLTKHPLLMQLCKENKIAVEICPISNEVLGLCPTIKNHPLPILLSNCVPCSINSDDPGVWEATLSHDFYQVLMGSNSMSLVGWRVLVQWSIEYSCMGMEEKERAEVAFLSQWHQFCQHIVDSYDSRF</sequence>
<evidence type="ECO:0000256" key="11">
    <source>
        <dbReference type="ARBA" id="ARBA00047764"/>
    </source>
</evidence>
<evidence type="ECO:0000313" key="14">
    <source>
        <dbReference type="Proteomes" id="UP000030706"/>
    </source>
</evidence>
<dbReference type="AlphaFoldDB" id="A0A074X002"/>
<evidence type="ECO:0000256" key="5">
    <source>
        <dbReference type="ARBA" id="ARBA00018099"/>
    </source>
</evidence>
<protein>
    <recommendedName>
        <fullName evidence="5">Adenosine deaminase</fullName>
        <ecNumber evidence="4">3.5.4.4</ecNumber>
    </recommendedName>
</protein>
<comment type="similarity">
    <text evidence="3">Belongs to the metallo-dependent hydrolases superfamily. Adenosine and AMP deaminases family. ADGF subfamily.</text>
</comment>
<dbReference type="GO" id="GO:0005576">
    <property type="term" value="C:extracellular region"/>
    <property type="evidence" value="ECO:0007669"/>
    <property type="project" value="UniProtKB-SubCell"/>
</dbReference>
<keyword evidence="8" id="KW-0732">Signal</keyword>
<evidence type="ECO:0000256" key="8">
    <source>
        <dbReference type="ARBA" id="ARBA00022729"/>
    </source>
</evidence>
<dbReference type="GO" id="GO:0004000">
    <property type="term" value="F:adenosine deaminase activity"/>
    <property type="evidence" value="ECO:0007669"/>
    <property type="project" value="TreeGrafter"/>
</dbReference>
<dbReference type="EC" id="3.5.4.4" evidence="4"/>
<dbReference type="HOGENOM" id="CLU_022829_2_0_1"/>
<evidence type="ECO:0000256" key="3">
    <source>
        <dbReference type="ARBA" id="ARBA00006083"/>
    </source>
</evidence>
<proteinExistence type="inferred from homology"/>
<dbReference type="GO" id="GO:0009168">
    <property type="term" value="P:purine ribonucleoside monophosphate biosynthetic process"/>
    <property type="evidence" value="ECO:0007669"/>
    <property type="project" value="InterPro"/>
</dbReference>